<evidence type="ECO:0000256" key="18">
    <source>
        <dbReference type="PIRNR" id="PIRNR001563"/>
    </source>
</evidence>
<evidence type="ECO:0000256" key="13">
    <source>
        <dbReference type="ARBA" id="ARBA00022842"/>
    </source>
</evidence>
<keyword evidence="11 18" id="KW-0547">Nucleotide-binding</keyword>
<evidence type="ECO:0000256" key="1">
    <source>
        <dbReference type="ARBA" id="ARBA00001946"/>
    </source>
</evidence>
<dbReference type="InterPro" id="IPR001645">
    <property type="entry name" value="Folylpolyglutamate_synth"/>
</dbReference>
<dbReference type="Gene3D" id="3.40.1190.10">
    <property type="entry name" value="Mur-like, catalytic domain"/>
    <property type="match status" value="1"/>
</dbReference>
<dbReference type="AlphaFoldDB" id="V6J0L5"/>
<evidence type="ECO:0000256" key="12">
    <source>
        <dbReference type="ARBA" id="ARBA00022840"/>
    </source>
</evidence>
<keyword evidence="12 18" id="KW-0067">ATP-binding</keyword>
<comment type="catalytic activity">
    <reaction evidence="17">
        <text>7,8-dihydropteroate + L-glutamate + ATP = 7,8-dihydrofolate + ADP + phosphate + H(+)</text>
        <dbReference type="Rhea" id="RHEA:23584"/>
        <dbReference type="ChEBI" id="CHEBI:15378"/>
        <dbReference type="ChEBI" id="CHEBI:17839"/>
        <dbReference type="ChEBI" id="CHEBI:29985"/>
        <dbReference type="ChEBI" id="CHEBI:30616"/>
        <dbReference type="ChEBI" id="CHEBI:43474"/>
        <dbReference type="ChEBI" id="CHEBI:57451"/>
        <dbReference type="ChEBI" id="CHEBI:456216"/>
        <dbReference type="EC" id="6.3.2.12"/>
    </reaction>
</comment>
<evidence type="ECO:0000256" key="11">
    <source>
        <dbReference type="ARBA" id="ARBA00022741"/>
    </source>
</evidence>
<dbReference type="Gene3D" id="3.90.190.20">
    <property type="entry name" value="Mur ligase, C-terminal domain"/>
    <property type="match status" value="1"/>
</dbReference>
<evidence type="ECO:0000259" key="20">
    <source>
        <dbReference type="Pfam" id="PF08245"/>
    </source>
</evidence>
<evidence type="ECO:0000256" key="16">
    <source>
        <dbReference type="ARBA" id="ARBA00047493"/>
    </source>
</evidence>
<dbReference type="InterPro" id="IPR036565">
    <property type="entry name" value="Mur-like_cat_sf"/>
</dbReference>
<evidence type="ECO:0000256" key="9">
    <source>
        <dbReference type="ARBA" id="ARBA00022598"/>
    </source>
</evidence>
<dbReference type="GO" id="GO:0008841">
    <property type="term" value="F:dihydrofolate synthase activity"/>
    <property type="evidence" value="ECO:0007669"/>
    <property type="project" value="UniProtKB-EC"/>
</dbReference>
<dbReference type="OrthoDB" id="9809356at2"/>
<dbReference type="FunFam" id="3.40.1190.10:FF:000004">
    <property type="entry name" value="Dihydrofolate synthase/folylpolyglutamate synthase"/>
    <property type="match status" value="1"/>
</dbReference>
<dbReference type="PATRIC" id="fig|1395513.3.peg.281"/>
<evidence type="ECO:0000256" key="10">
    <source>
        <dbReference type="ARBA" id="ARBA00022723"/>
    </source>
</evidence>
<comment type="cofactor">
    <cofactor evidence="1">
        <name>Mg(2+)</name>
        <dbReference type="ChEBI" id="CHEBI:18420"/>
    </cofactor>
</comment>
<dbReference type="PIRSF" id="PIRSF001563">
    <property type="entry name" value="Folylpolyglu_synth"/>
    <property type="match status" value="1"/>
</dbReference>
<dbReference type="EC" id="6.3.2.17" evidence="7"/>
<dbReference type="NCBIfam" id="TIGR01499">
    <property type="entry name" value="folC"/>
    <property type="match status" value="1"/>
</dbReference>
<evidence type="ECO:0000256" key="17">
    <source>
        <dbReference type="ARBA" id="ARBA00049161"/>
    </source>
</evidence>
<dbReference type="PANTHER" id="PTHR11136">
    <property type="entry name" value="FOLYLPOLYGLUTAMATE SYNTHASE-RELATED"/>
    <property type="match status" value="1"/>
</dbReference>
<keyword evidence="9 18" id="KW-0436">Ligase</keyword>
<evidence type="ECO:0000256" key="7">
    <source>
        <dbReference type="ARBA" id="ARBA00013025"/>
    </source>
</evidence>
<accession>V6J0L5</accession>
<comment type="pathway">
    <text evidence="3">Cofactor biosynthesis; tetrahydrofolylpolyglutamate biosynthesis.</text>
</comment>
<dbReference type="GO" id="GO:0005524">
    <property type="term" value="F:ATP binding"/>
    <property type="evidence" value="ECO:0007669"/>
    <property type="project" value="UniProtKB-KW"/>
</dbReference>
<dbReference type="Pfam" id="PF02875">
    <property type="entry name" value="Mur_ligase_C"/>
    <property type="match status" value="1"/>
</dbReference>
<dbReference type="eggNOG" id="COG0285">
    <property type="taxonomic scope" value="Bacteria"/>
</dbReference>
<dbReference type="InterPro" id="IPR036615">
    <property type="entry name" value="Mur_ligase_C_dom_sf"/>
</dbReference>
<feature type="domain" description="Mur ligase C-terminal" evidence="19">
    <location>
        <begin position="302"/>
        <end position="419"/>
    </location>
</feature>
<evidence type="ECO:0000313" key="22">
    <source>
        <dbReference type="Proteomes" id="UP000018296"/>
    </source>
</evidence>
<evidence type="ECO:0000256" key="2">
    <source>
        <dbReference type="ARBA" id="ARBA00004799"/>
    </source>
</evidence>
<comment type="subunit">
    <text evidence="5">Monomer.</text>
</comment>
<evidence type="ECO:0000313" key="21">
    <source>
        <dbReference type="EMBL" id="EST13453.1"/>
    </source>
</evidence>
<evidence type="ECO:0000256" key="14">
    <source>
        <dbReference type="ARBA" id="ARBA00022909"/>
    </source>
</evidence>
<dbReference type="GO" id="GO:0046872">
    <property type="term" value="F:metal ion binding"/>
    <property type="evidence" value="ECO:0007669"/>
    <property type="project" value="UniProtKB-KW"/>
</dbReference>
<dbReference type="GO" id="GO:0046656">
    <property type="term" value="P:folic acid biosynthetic process"/>
    <property type="evidence" value="ECO:0007669"/>
    <property type="project" value="UniProtKB-KW"/>
</dbReference>
<organism evidence="21 22">
    <name type="scientific">Sporolactobacillus laevolacticus DSM 442</name>
    <dbReference type="NCBI Taxonomy" id="1395513"/>
    <lineage>
        <taxon>Bacteria</taxon>
        <taxon>Bacillati</taxon>
        <taxon>Bacillota</taxon>
        <taxon>Bacilli</taxon>
        <taxon>Bacillales</taxon>
        <taxon>Sporolactobacillaceae</taxon>
        <taxon>Sporolactobacillus</taxon>
    </lineage>
</organism>
<comment type="catalytic activity">
    <reaction evidence="16">
        <text>(6S)-5,6,7,8-tetrahydrofolyl-(gamma-L-Glu)(n) + L-glutamate + ATP = (6S)-5,6,7,8-tetrahydrofolyl-(gamma-L-Glu)(n+1) + ADP + phosphate + H(+)</text>
        <dbReference type="Rhea" id="RHEA:10580"/>
        <dbReference type="Rhea" id="RHEA-COMP:14738"/>
        <dbReference type="Rhea" id="RHEA-COMP:14740"/>
        <dbReference type="ChEBI" id="CHEBI:15378"/>
        <dbReference type="ChEBI" id="CHEBI:29985"/>
        <dbReference type="ChEBI" id="CHEBI:30616"/>
        <dbReference type="ChEBI" id="CHEBI:43474"/>
        <dbReference type="ChEBI" id="CHEBI:141005"/>
        <dbReference type="ChEBI" id="CHEBI:456216"/>
        <dbReference type="EC" id="6.3.2.17"/>
    </reaction>
</comment>
<proteinExistence type="inferred from homology"/>
<comment type="caution">
    <text evidence="21">The sequence shown here is derived from an EMBL/GenBank/DDBJ whole genome shotgun (WGS) entry which is preliminary data.</text>
</comment>
<dbReference type="InterPro" id="IPR004101">
    <property type="entry name" value="Mur_ligase_C"/>
</dbReference>
<comment type="similarity">
    <text evidence="4 18">Belongs to the folylpolyglutamate synthase family.</text>
</comment>
<evidence type="ECO:0000256" key="15">
    <source>
        <dbReference type="ARBA" id="ARBA00030592"/>
    </source>
</evidence>
<keyword evidence="22" id="KW-1185">Reference proteome</keyword>
<dbReference type="GO" id="GO:0004326">
    <property type="term" value="F:tetrahydrofolylpolyglutamate synthase activity"/>
    <property type="evidence" value="ECO:0007669"/>
    <property type="project" value="UniProtKB-EC"/>
</dbReference>
<evidence type="ECO:0000256" key="6">
    <source>
        <dbReference type="ARBA" id="ARBA00013023"/>
    </source>
</evidence>
<dbReference type="GO" id="GO:0005737">
    <property type="term" value="C:cytoplasm"/>
    <property type="evidence" value="ECO:0007669"/>
    <property type="project" value="TreeGrafter"/>
</dbReference>
<dbReference type="PANTHER" id="PTHR11136:SF0">
    <property type="entry name" value="DIHYDROFOLATE SYNTHETASE-RELATED"/>
    <property type="match status" value="1"/>
</dbReference>
<dbReference type="EC" id="6.3.2.12" evidence="6"/>
<keyword evidence="10" id="KW-0479">Metal-binding</keyword>
<dbReference type="SUPFAM" id="SSF53244">
    <property type="entry name" value="MurD-like peptide ligases, peptide-binding domain"/>
    <property type="match status" value="1"/>
</dbReference>
<dbReference type="PROSITE" id="PS01012">
    <property type="entry name" value="FOLYLPOLYGLU_SYNT_2"/>
    <property type="match status" value="1"/>
</dbReference>
<name>V6J0L5_9BACL</name>
<dbReference type="STRING" id="1395513.P343_01365"/>
<evidence type="ECO:0000256" key="3">
    <source>
        <dbReference type="ARBA" id="ARBA00005150"/>
    </source>
</evidence>
<evidence type="ECO:0000256" key="4">
    <source>
        <dbReference type="ARBA" id="ARBA00008276"/>
    </source>
</evidence>
<evidence type="ECO:0000259" key="19">
    <source>
        <dbReference type="Pfam" id="PF02875"/>
    </source>
</evidence>
<protein>
    <recommendedName>
        <fullName evidence="8">Dihydrofolate synthase/folylpolyglutamate synthase</fullName>
        <ecNumber evidence="6">6.3.2.12</ecNumber>
        <ecNumber evidence="7">6.3.2.17</ecNumber>
    </recommendedName>
    <alternativeName>
        <fullName evidence="15">Tetrahydrofolylpolyglutamate synthase</fullName>
    </alternativeName>
</protein>
<feature type="domain" description="Mur ligase central" evidence="20">
    <location>
        <begin position="46"/>
        <end position="274"/>
    </location>
</feature>
<dbReference type="RefSeq" id="WP_023508591.1">
    <property type="nucleotide sequence ID" value="NZ_AWTC01000001.1"/>
</dbReference>
<dbReference type="SUPFAM" id="SSF53623">
    <property type="entry name" value="MurD-like peptide ligases, catalytic domain"/>
    <property type="match status" value="1"/>
</dbReference>
<sequence length="436" mass="48922">MFETINETLQWIHELIPHGIKPGTNRMEWMLDRLNNPERKIRAIHVGGTNGKGSTVCYLWHIYEAAGLKVGTYISPYITSFNERMMVNGQPICDDDLVKAANIVYPLTLAVDQETDLGIPTEFEVVTMISFVYFGQLNPCDLVIYEVGLGGRLDSTNVIHPLVSVITNVAMDHMKQLGNSIKSIAFEKAGIIKDRTGIVTSAEHPDALAVIREKAEEKKAKLFVLGHEFDAHPLSHGEEGEHFSFESDFIHETDLTIHMKGKHQLKNAAAALMAVGYLRNYCGIDPGEQAIRSGLENAAWPGRFERMMKAPLVVIDGAHNVQGTEALVQTVKRYYADRTIHLLYAALKDKEYEKMIHLIETVADDITLTSFDYPRAAESGLLYAAAQHQKKVNQPDWKAALRQLIEATKEDEMLLVCGSLYFISAVRHELLCFQNR</sequence>
<dbReference type="Pfam" id="PF08245">
    <property type="entry name" value="Mur_ligase_M"/>
    <property type="match status" value="1"/>
</dbReference>
<evidence type="ECO:0000256" key="8">
    <source>
        <dbReference type="ARBA" id="ARBA00019357"/>
    </source>
</evidence>
<evidence type="ECO:0000256" key="5">
    <source>
        <dbReference type="ARBA" id="ARBA00011245"/>
    </source>
</evidence>
<dbReference type="InterPro" id="IPR013221">
    <property type="entry name" value="Mur_ligase_cen"/>
</dbReference>
<reference evidence="21 22" key="1">
    <citation type="journal article" date="2013" name="Genome Announc.">
        <title>Genome Sequence of Sporolactobacillus laevolacticus DSM442, an Efficient Polymer-Grade D-Lactate Producer from Agricultural Waste Cottonseed as a Nitrogen Source.</title>
        <authorList>
            <person name="Wang H."/>
            <person name="Wang L."/>
            <person name="Ju J."/>
            <person name="Yu B."/>
            <person name="Ma Y."/>
        </authorList>
    </citation>
    <scope>NUCLEOTIDE SEQUENCE [LARGE SCALE GENOMIC DNA]</scope>
    <source>
        <strain evidence="21 22">DSM 442</strain>
    </source>
</reference>
<dbReference type="Proteomes" id="UP000018296">
    <property type="component" value="Unassembled WGS sequence"/>
</dbReference>
<dbReference type="EMBL" id="AWTC01000001">
    <property type="protein sequence ID" value="EST13453.1"/>
    <property type="molecule type" value="Genomic_DNA"/>
</dbReference>
<comment type="pathway">
    <text evidence="2">Cofactor biosynthesis; tetrahydrofolate biosynthesis; 7,8-dihydrofolate from 2-amino-4-hydroxy-6-hydroxymethyl-7,8-dihydropteridine diphosphate and 4-aminobenzoate: step 2/2.</text>
</comment>
<gene>
    <name evidence="21" type="ORF">P343_01365</name>
</gene>
<keyword evidence="13" id="KW-0460">Magnesium</keyword>
<keyword evidence="14" id="KW-0289">Folate biosynthesis</keyword>
<dbReference type="InterPro" id="IPR018109">
    <property type="entry name" value="Folylpolyglutamate_synth_CS"/>
</dbReference>